<evidence type="ECO:0000256" key="4">
    <source>
        <dbReference type="ARBA" id="ARBA00022847"/>
    </source>
</evidence>
<dbReference type="InterPro" id="IPR036458">
    <property type="entry name" value="Na:dicarbo_symporter_sf"/>
</dbReference>
<gene>
    <name evidence="9" type="ORF">JIN81_09265</name>
</gene>
<evidence type="ECO:0000313" key="9">
    <source>
        <dbReference type="EMBL" id="MBK1827210.1"/>
    </source>
</evidence>
<proteinExistence type="predicted"/>
<dbReference type="InterPro" id="IPR018107">
    <property type="entry name" value="Na-dicarboxylate_symporter_CS"/>
</dbReference>
<dbReference type="GO" id="GO:1902475">
    <property type="term" value="P:L-alpha-amino acid transmembrane transport"/>
    <property type="evidence" value="ECO:0007669"/>
    <property type="project" value="UniProtKB-ARBA"/>
</dbReference>
<feature type="transmembrane region" description="Helical" evidence="8">
    <location>
        <begin position="89"/>
        <end position="110"/>
    </location>
</feature>
<feature type="transmembrane region" description="Helical" evidence="8">
    <location>
        <begin position="247"/>
        <end position="271"/>
    </location>
</feature>
<keyword evidence="3 8" id="KW-0812">Transmembrane</keyword>
<reference evidence="9" key="1">
    <citation type="submission" date="2021-01" db="EMBL/GenBank/DDBJ databases">
        <title>Modified the classification status of verrucomicrobia.</title>
        <authorList>
            <person name="Feng X."/>
        </authorList>
    </citation>
    <scope>NUCLEOTIDE SEQUENCE</scope>
    <source>
        <strain evidence="9">KCTC 22201</strain>
    </source>
</reference>
<dbReference type="PANTHER" id="PTHR11958:SF63">
    <property type="entry name" value="AMINO ACID TRANSPORTER"/>
    <property type="match status" value="1"/>
</dbReference>
<sequence length="445" mass="47463">MKRVALHWQILAALILATLTGVFFRILFGSDAPEGTFVSRALEFSKFIGDLFMQGLKMIIVPLIVTSVISGIASLQGVKGFGRLGGKTFAFYACSSMVAVVTGLLLVNLVQPGLVDGQPNEVIRAAFDEKAAAASDADKAKVAEASQRKAGDFLDTFKLMVPENVFKAATNNGQMLGVIVFSLLFAIAITRLPADEMRTLREFFQAGNDVMITVTRWIMAVSPIGVYALMFPVIFKNGPDVYAEMLKYFGTVLLALGCHLFITLPLVLHFVAKVNPLDHFRAMRDALLLAFSTASSSGTLPVTMRCIQDKAGVSKRTASFTLPLGATVNMDGTALYECVAVIFVAQVMGIQMGFGEQFFVITAALLTSIGVAGVPSASLVAILLILKNSNVPNAETAVVALLAVDRLLDMARTAVNVFGDSCAAIVIAKSEGEELFTGKPAEEPA</sequence>
<comment type="subcellular location">
    <subcellularLocation>
        <location evidence="1">Membrane</location>
        <topology evidence="1">Multi-pass membrane protein</topology>
    </subcellularLocation>
</comment>
<protein>
    <submittedName>
        <fullName evidence="9">Dicarboxylate/amino acid:cation symporter</fullName>
    </submittedName>
</protein>
<evidence type="ECO:0000256" key="6">
    <source>
        <dbReference type="ARBA" id="ARBA00023136"/>
    </source>
</evidence>
<evidence type="ECO:0000256" key="2">
    <source>
        <dbReference type="ARBA" id="ARBA00022448"/>
    </source>
</evidence>
<evidence type="ECO:0000313" key="10">
    <source>
        <dbReference type="Proteomes" id="UP000658278"/>
    </source>
</evidence>
<keyword evidence="7" id="KW-0325">Glycoprotein</keyword>
<dbReference type="EMBL" id="JAENII010000006">
    <property type="protein sequence ID" value="MBK1827210.1"/>
    <property type="molecule type" value="Genomic_DNA"/>
</dbReference>
<dbReference type="InterPro" id="IPR001991">
    <property type="entry name" value="Na-dicarboxylate_symporter"/>
</dbReference>
<accession>A0A934VG36</accession>
<dbReference type="Gene3D" id="1.10.3860.10">
    <property type="entry name" value="Sodium:dicarboxylate symporter"/>
    <property type="match status" value="1"/>
</dbReference>
<dbReference type="GO" id="GO:0016020">
    <property type="term" value="C:membrane"/>
    <property type="evidence" value="ECO:0007669"/>
    <property type="project" value="UniProtKB-SubCell"/>
</dbReference>
<dbReference type="RefSeq" id="WP_200278661.1">
    <property type="nucleotide sequence ID" value="NZ_JAENII010000006.1"/>
</dbReference>
<dbReference type="PANTHER" id="PTHR11958">
    <property type="entry name" value="SODIUM/DICARBOXYLATE SYMPORTER-RELATED"/>
    <property type="match status" value="1"/>
</dbReference>
<dbReference type="SUPFAM" id="SSF118215">
    <property type="entry name" value="Proton glutamate symport protein"/>
    <property type="match status" value="1"/>
</dbReference>
<comment type="caution">
    <text evidence="9">The sequence shown here is derived from an EMBL/GenBank/DDBJ whole genome shotgun (WGS) entry which is preliminary data.</text>
</comment>
<keyword evidence="4" id="KW-0769">Symport</keyword>
<feature type="transmembrane region" description="Helical" evidence="8">
    <location>
        <begin position="53"/>
        <end position="77"/>
    </location>
</feature>
<evidence type="ECO:0000256" key="7">
    <source>
        <dbReference type="ARBA" id="ARBA00023180"/>
    </source>
</evidence>
<dbReference type="InterPro" id="IPR050746">
    <property type="entry name" value="DAACS"/>
</dbReference>
<name>A0A934VG36_9BACT</name>
<keyword evidence="5 8" id="KW-1133">Transmembrane helix</keyword>
<feature type="transmembrane region" description="Helical" evidence="8">
    <location>
        <begin position="334"/>
        <end position="352"/>
    </location>
</feature>
<evidence type="ECO:0000256" key="5">
    <source>
        <dbReference type="ARBA" id="ARBA00022989"/>
    </source>
</evidence>
<feature type="transmembrane region" description="Helical" evidence="8">
    <location>
        <begin position="175"/>
        <end position="194"/>
    </location>
</feature>
<keyword evidence="2" id="KW-0813">Transport</keyword>
<dbReference type="PRINTS" id="PR00173">
    <property type="entry name" value="EDTRNSPORT"/>
</dbReference>
<dbReference type="PROSITE" id="PS00714">
    <property type="entry name" value="NA_DICARBOXYL_SYMP_2"/>
    <property type="match status" value="1"/>
</dbReference>
<keyword evidence="10" id="KW-1185">Reference proteome</keyword>
<dbReference type="AlphaFoldDB" id="A0A934VG36"/>
<dbReference type="GO" id="GO:0015293">
    <property type="term" value="F:symporter activity"/>
    <property type="evidence" value="ECO:0007669"/>
    <property type="project" value="UniProtKB-KW"/>
</dbReference>
<feature type="transmembrane region" description="Helical" evidence="8">
    <location>
        <begin position="214"/>
        <end position="235"/>
    </location>
</feature>
<evidence type="ECO:0000256" key="3">
    <source>
        <dbReference type="ARBA" id="ARBA00022692"/>
    </source>
</evidence>
<keyword evidence="6 8" id="KW-0472">Membrane</keyword>
<feature type="transmembrane region" description="Helical" evidence="8">
    <location>
        <begin position="358"/>
        <end position="386"/>
    </location>
</feature>
<dbReference type="Proteomes" id="UP000658278">
    <property type="component" value="Unassembled WGS sequence"/>
</dbReference>
<organism evidence="9 10">
    <name type="scientific">Haloferula rosea</name>
    <dbReference type="NCBI Taxonomy" id="490093"/>
    <lineage>
        <taxon>Bacteria</taxon>
        <taxon>Pseudomonadati</taxon>
        <taxon>Verrucomicrobiota</taxon>
        <taxon>Verrucomicrobiia</taxon>
        <taxon>Verrucomicrobiales</taxon>
        <taxon>Verrucomicrobiaceae</taxon>
        <taxon>Haloferula</taxon>
    </lineage>
</organism>
<dbReference type="Pfam" id="PF00375">
    <property type="entry name" value="SDF"/>
    <property type="match status" value="1"/>
</dbReference>
<evidence type="ECO:0000256" key="8">
    <source>
        <dbReference type="SAM" id="Phobius"/>
    </source>
</evidence>
<evidence type="ECO:0000256" key="1">
    <source>
        <dbReference type="ARBA" id="ARBA00004141"/>
    </source>
</evidence>